<dbReference type="Proteomes" id="UP001157125">
    <property type="component" value="Unassembled WGS sequence"/>
</dbReference>
<evidence type="ECO:0000313" key="6">
    <source>
        <dbReference type="Proteomes" id="UP001157125"/>
    </source>
</evidence>
<evidence type="ECO:0000256" key="3">
    <source>
        <dbReference type="SAM" id="MobiDB-lite"/>
    </source>
</evidence>
<evidence type="ECO:0000256" key="1">
    <source>
        <dbReference type="ARBA" id="ARBA00007532"/>
    </source>
</evidence>
<gene>
    <name evidence="5" type="ORF">GCM10025876_02370</name>
</gene>
<evidence type="ECO:0000259" key="4">
    <source>
        <dbReference type="Pfam" id="PF07992"/>
    </source>
</evidence>
<name>A0ABQ6IAE1_9MICO</name>
<evidence type="ECO:0000313" key="5">
    <source>
        <dbReference type="EMBL" id="GMA34033.1"/>
    </source>
</evidence>
<dbReference type="InterPro" id="IPR023753">
    <property type="entry name" value="FAD/NAD-binding_dom"/>
</dbReference>
<protein>
    <recommendedName>
        <fullName evidence="4">FAD/NAD(P)-binding domain-containing protein</fullName>
    </recommendedName>
</protein>
<feature type="compositionally biased region" description="Basic residues" evidence="3">
    <location>
        <begin position="173"/>
        <end position="190"/>
    </location>
</feature>
<dbReference type="InterPro" id="IPR050151">
    <property type="entry name" value="Class-I_Pyr_Nuc-Dis_Oxidored"/>
</dbReference>
<dbReference type="PRINTS" id="PR00368">
    <property type="entry name" value="FADPNR"/>
</dbReference>
<dbReference type="PRINTS" id="PR00411">
    <property type="entry name" value="PNDRDTASEI"/>
</dbReference>
<dbReference type="PANTHER" id="PTHR22912">
    <property type="entry name" value="DISULFIDE OXIDOREDUCTASE"/>
    <property type="match status" value="1"/>
</dbReference>
<feature type="compositionally biased region" description="Basic residues" evidence="3">
    <location>
        <begin position="151"/>
        <end position="164"/>
    </location>
</feature>
<feature type="compositionally biased region" description="Basic and acidic residues" evidence="3">
    <location>
        <begin position="199"/>
        <end position="226"/>
    </location>
</feature>
<dbReference type="Gene3D" id="3.50.50.60">
    <property type="entry name" value="FAD/NAD(P)-binding domain"/>
    <property type="match status" value="2"/>
</dbReference>
<dbReference type="SUPFAM" id="SSF51905">
    <property type="entry name" value="FAD/NAD(P)-binding domain"/>
    <property type="match status" value="1"/>
</dbReference>
<keyword evidence="2" id="KW-0520">NAD</keyword>
<dbReference type="EMBL" id="BSUN01000001">
    <property type="protein sequence ID" value="GMA34033.1"/>
    <property type="molecule type" value="Genomic_DNA"/>
</dbReference>
<comment type="similarity">
    <text evidence="1">Belongs to the class-I pyridine nucleotide-disulfide oxidoreductase family.</text>
</comment>
<dbReference type="Pfam" id="PF07992">
    <property type="entry name" value="Pyr_redox_2"/>
    <property type="match status" value="1"/>
</dbReference>
<dbReference type="PANTHER" id="PTHR22912:SF217">
    <property type="entry name" value="DIHYDROLIPOYL DEHYDROGENASE"/>
    <property type="match status" value="1"/>
</dbReference>
<reference evidence="6" key="1">
    <citation type="journal article" date="2019" name="Int. J. Syst. Evol. Microbiol.">
        <title>The Global Catalogue of Microorganisms (GCM) 10K type strain sequencing project: providing services to taxonomists for standard genome sequencing and annotation.</title>
        <authorList>
            <consortium name="The Broad Institute Genomics Platform"/>
            <consortium name="The Broad Institute Genome Sequencing Center for Infectious Disease"/>
            <person name="Wu L."/>
            <person name="Ma J."/>
        </authorList>
    </citation>
    <scope>NUCLEOTIDE SEQUENCE [LARGE SCALE GENOMIC DNA]</scope>
    <source>
        <strain evidence="6">NBRC 112299</strain>
    </source>
</reference>
<organism evidence="5 6">
    <name type="scientific">Demequina litorisediminis</name>
    <dbReference type="NCBI Taxonomy" id="1849022"/>
    <lineage>
        <taxon>Bacteria</taxon>
        <taxon>Bacillati</taxon>
        <taxon>Actinomycetota</taxon>
        <taxon>Actinomycetes</taxon>
        <taxon>Micrococcales</taxon>
        <taxon>Demequinaceae</taxon>
        <taxon>Demequina</taxon>
    </lineage>
</organism>
<sequence length="256" mass="28354">MSLDVVPASAIILGGGVIGVEFASVWNSFGSDVTIVEGLPHLVPNEDEALSKGLERAFRKRKINFKVGVFFESVEQSDTGVTVKAADGTVLEAEILLVAVGRGPRTTGLGYEEQGIRMDRGFVLTDEKPHTGVGNIYAVGDIVPGLQARPPRIRPGHLRRRDHRRHEPPADRRVRHPARHLLRPRGRLGRPHGGQGQGDARRRRDRDHRVQPRRQRQEPDPRHAGLREGSCASRRAPWSAFTCSVPAWASRSVKRS</sequence>
<comment type="caution">
    <text evidence="5">The sequence shown here is derived from an EMBL/GenBank/DDBJ whole genome shotgun (WGS) entry which is preliminary data.</text>
</comment>
<proteinExistence type="inferred from homology"/>
<accession>A0ABQ6IAE1</accession>
<feature type="domain" description="FAD/NAD(P)-binding" evidence="4">
    <location>
        <begin position="3"/>
        <end position="147"/>
    </location>
</feature>
<keyword evidence="6" id="KW-1185">Reference proteome</keyword>
<dbReference type="InterPro" id="IPR036188">
    <property type="entry name" value="FAD/NAD-bd_sf"/>
</dbReference>
<evidence type="ECO:0000256" key="2">
    <source>
        <dbReference type="ARBA" id="ARBA00023027"/>
    </source>
</evidence>
<feature type="region of interest" description="Disordered" evidence="3">
    <location>
        <begin position="146"/>
        <end position="236"/>
    </location>
</feature>